<dbReference type="EMBL" id="JAICCE010000016">
    <property type="protein sequence ID" value="KAG9267000.1"/>
    <property type="molecule type" value="Genomic_DNA"/>
</dbReference>
<comment type="caution">
    <text evidence="1">The sequence shown here is derived from an EMBL/GenBank/DDBJ whole genome shotgun (WGS) entry which is preliminary data.</text>
</comment>
<name>A0A8T2L5L9_ASTMX</name>
<accession>A0A8T2L5L9</accession>
<evidence type="ECO:0000313" key="2">
    <source>
        <dbReference type="Proteomes" id="UP000752171"/>
    </source>
</evidence>
<dbReference type="Proteomes" id="UP000752171">
    <property type="component" value="Unassembled WGS sequence"/>
</dbReference>
<protein>
    <submittedName>
        <fullName evidence="1">Uncharacterized protein</fullName>
    </submittedName>
</protein>
<proteinExistence type="predicted"/>
<evidence type="ECO:0000313" key="1">
    <source>
        <dbReference type="EMBL" id="KAG9267000.1"/>
    </source>
</evidence>
<organism evidence="1 2">
    <name type="scientific">Astyanax mexicanus</name>
    <name type="common">Blind cave fish</name>
    <name type="synonym">Astyanax fasciatus mexicanus</name>
    <dbReference type="NCBI Taxonomy" id="7994"/>
    <lineage>
        <taxon>Eukaryota</taxon>
        <taxon>Metazoa</taxon>
        <taxon>Chordata</taxon>
        <taxon>Craniata</taxon>
        <taxon>Vertebrata</taxon>
        <taxon>Euteleostomi</taxon>
        <taxon>Actinopterygii</taxon>
        <taxon>Neopterygii</taxon>
        <taxon>Teleostei</taxon>
        <taxon>Ostariophysi</taxon>
        <taxon>Characiformes</taxon>
        <taxon>Characoidei</taxon>
        <taxon>Acestrorhamphidae</taxon>
        <taxon>Acestrorhamphinae</taxon>
        <taxon>Astyanax</taxon>
    </lineage>
</organism>
<sequence>MKYHNKSDCSSLLTVRSSQTGWEFNSIARFLPLPLSVLLPVTSQRGNASWVCFLNQAGLGHGGRSRHERP</sequence>
<reference evidence="1 2" key="1">
    <citation type="submission" date="2021-07" db="EMBL/GenBank/DDBJ databases">
        <authorList>
            <person name="Imarazene B."/>
            <person name="Zahm M."/>
            <person name="Klopp C."/>
            <person name="Cabau C."/>
            <person name="Beille S."/>
            <person name="Jouanno E."/>
            <person name="Castinel A."/>
            <person name="Lluch J."/>
            <person name="Gil L."/>
            <person name="Kuchtly C."/>
            <person name="Lopez Roques C."/>
            <person name="Donnadieu C."/>
            <person name="Parrinello H."/>
            <person name="Journot L."/>
            <person name="Du K."/>
            <person name="Schartl M."/>
            <person name="Retaux S."/>
            <person name="Guiguen Y."/>
        </authorList>
    </citation>
    <scope>NUCLEOTIDE SEQUENCE [LARGE SCALE GENOMIC DNA]</scope>
    <source>
        <strain evidence="1">Pach_M1</strain>
        <tissue evidence="1">Testis</tissue>
    </source>
</reference>
<gene>
    <name evidence="1" type="ORF">AMEX_G19672</name>
</gene>
<dbReference type="AlphaFoldDB" id="A0A8T2L5L9"/>